<dbReference type="RefSeq" id="WP_282862588.1">
    <property type="nucleotide sequence ID" value="NZ_CP118848.1"/>
</dbReference>
<sequence>MTFNIINLDTWDRKEYFNHYFHQQTSYSITKEIDITLFKKVIKKKGYKLYPALIYVIMSIVNNNIVFRTGINSEGKLGYWDKLDPLYTVFNKESEKFSNIWTESNDDFNSFHNSYENDLLKYKDKNEMFPKKPVPENTVPISMIPWIDFSSFNLNIGNNSNFLLPIITLGKFYSKHDEIYLPVSLQLHHSVCDGYHASLFLNEFQDIIDNVNEWI</sequence>
<accession>A0AAX3W5C0</accession>
<evidence type="ECO:0000256" key="5">
    <source>
        <dbReference type="ARBA" id="ARBA00020291"/>
    </source>
</evidence>
<dbReference type="PROSITE" id="PS00100">
    <property type="entry name" value="CAT"/>
    <property type="match status" value="1"/>
</dbReference>
<keyword evidence="12" id="KW-1133">Transmembrane helix</keyword>
<dbReference type="Proteomes" id="UP001223261">
    <property type="component" value="Chromosome"/>
</dbReference>
<dbReference type="SUPFAM" id="SSF52777">
    <property type="entry name" value="CoA-dependent acyltransferases"/>
    <property type="match status" value="1"/>
</dbReference>
<keyword evidence="12" id="KW-0812">Transmembrane</keyword>
<dbReference type="GO" id="GO:0008811">
    <property type="term" value="F:chloramphenicol O-acetyltransferase activity"/>
    <property type="evidence" value="ECO:0007669"/>
    <property type="project" value="UniProtKB-EC"/>
</dbReference>
<evidence type="ECO:0000313" key="14">
    <source>
        <dbReference type="Proteomes" id="UP001223261"/>
    </source>
</evidence>
<comment type="subunit">
    <text evidence="3">Homotrimer.</text>
</comment>
<dbReference type="InterPro" id="IPR001707">
    <property type="entry name" value="Cmp_AcTrfase"/>
</dbReference>
<dbReference type="EMBL" id="CP118848">
    <property type="protein sequence ID" value="WHI60488.1"/>
    <property type="molecule type" value="Genomic_DNA"/>
</dbReference>
<evidence type="ECO:0000256" key="6">
    <source>
        <dbReference type="ARBA" id="ARBA00022679"/>
    </source>
</evidence>
<dbReference type="SMART" id="SM01059">
    <property type="entry name" value="CAT"/>
    <property type="match status" value="1"/>
</dbReference>
<reference evidence="13" key="1">
    <citation type="journal article" date="2023" name="Antibiotics">
        <title>Prevalence and Molecular Characterization of Methicillin-Resistant Staphylococci (MRS) and Mammaliicocci (MRM) in Dromedary Camels from Algeria: First Detection of SCCmec-mecC Hybrid in Methicillin-Resistant Mammaliicoccus lentus.</title>
        <authorList>
            <person name="Belhout C."/>
            <person name="Boyen F."/>
            <person name="Vereecke N."/>
            <person name="Theuns S."/>
            <person name="Taibi N."/>
            <person name="Stegger M."/>
            <person name="de la Fe-Rodriguez P.Y."/>
            <person name="Bouayad L."/>
            <person name="Elgroud R."/>
            <person name="Butaye P."/>
        </authorList>
    </citation>
    <scope>NUCLEOTIDE SEQUENCE</scope>
    <source>
        <strain evidence="13">7048</strain>
    </source>
</reference>
<dbReference type="AlphaFoldDB" id="A0AAX3W5C0"/>
<evidence type="ECO:0000256" key="3">
    <source>
        <dbReference type="ARBA" id="ARBA00011233"/>
    </source>
</evidence>
<evidence type="ECO:0000256" key="10">
    <source>
        <dbReference type="RuleBase" id="RU000503"/>
    </source>
</evidence>
<dbReference type="GO" id="GO:0046677">
    <property type="term" value="P:response to antibiotic"/>
    <property type="evidence" value="ECO:0007669"/>
    <property type="project" value="UniProtKB-KW"/>
</dbReference>
<dbReference type="PANTHER" id="PTHR38474">
    <property type="entry name" value="SLR0299 PROTEIN"/>
    <property type="match status" value="1"/>
</dbReference>
<dbReference type="NCBIfam" id="NF000491">
    <property type="entry name" value="chloram_CatA"/>
    <property type="match status" value="1"/>
</dbReference>
<evidence type="ECO:0000256" key="1">
    <source>
        <dbReference type="ARBA" id="ARBA00002150"/>
    </source>
</evidence>
<keyword evidence="7 10" id="KW-0046">Antibiotic resistance</keyword>
<keyword evidence="6 10" id="KW-0808">Transferase</keyword>
<comment type="similarity">
    <text evidence="2 11">Belongs to the chloramphenicol acetyltransferase family.</text>
</comment>
<dbReference type="InterPro" id="IPR023213">
    <property type="entry name" value="CAT-like_dom_sf"/>
</dbReference>
<comment type="function">
    <text evidence="1 10">This enzyme is an effector of chloramphenicol resistance in bacteria.</text>
</comment>
<proteinExistence type="inferred from homology"/>
<feature type="active site" description="Proton acceptor" evidence="9">
    <location>
        <position position="189"/>
    </location>
</feature>
<dbReference type="PANTHER" id="PTHR38474:SF2">
    <property type="entry name" value="CHLORAMPHENICOL ACETYLTRANSFERASE"/>
    <property type="match status" value="1"/>
</dbReference>
<name>A0AAX3W5C0_MAMLE</name>
<organism evidence="13 14">
    <name type="scientific">Mammaliicoccus lentus</name>
    <name type="common">Staphylococcus lentus</name>
    <dbReference type="NCBI Taxonomy" id="42858"/>
    <lineage>
        <taxon>Bacteria</taxon>
        <taxon>Bacillati</taxon>
        <taxon>Bacillota</taxon>
        <taxon>Bacilli</taxon>
        <taxon>Bacillales</taxon>
        <taxon>Staphylococcaceae</taxon>
        <taxon>Mammaliicoccus</taxon>
    </lineage>
</organism>
<dbReference type="PIRSF" id="PIRSF000440">
    <property type="entry name" value="CAT"/>
    <property type="match status" value="1"/>
</dbReference>
<feature type="transmembrane region" description="Helical" evidence="12">
    <location>
        <begin position="49"/>
        <end position="67"/>
    </location>
</feature>
<evidence type="ECO:0000256" key="9">
    <source>
        <dbReference type="PIRSR" id="PIRSR000440-1"/>
    </source>
</evidence>
<evidence type="ECO:0000256" key="7">
    <source>
        <dbReference type="ARBA" id="ARBA00023251"/>
    </source>
</evidence>
<dbReference type="Pfam" id="PF00302">
    <property type="entry name" value="CAT"/>
    <property type="match status" value="1"/>
</dbReference>
<evidence type="ECO:0000256" key="2">
    <source>
        <dbReference type="ARBA" id="ARBA00010571"/>
    </source>
</evidence>
<protein>
    <recommendedName>
        <fullName evidence="5 10">Chloramphenicol acetyltransferase</fullName>
        <ecNumber evidence="4 10">2.3.1.28</ecNumber>
    </recommendedName>
</protein>
<evidence type="ECO:0000313" key="13">
    <source>
        <dbReference type="EMBL" id="WHI60488.1"/>
    </source>
</evidence>
<dbReference type="InterPro" id="IPR018372">
    <property type="entry name" value="Chloramphenicol_AcTrfase_AS"/>
</dbReference>
<keyword evidence="8 10" id="KW-0012">Acyltransferase</keyword>
<keyword evidence="12" id="KW-0472">Membrane</keyword>
<comment type="catalytic activity">
    <reaction evidence="10">
        <text>chloramphenicol + acetyl-CoA = chloramphenicol 3-acetate + CoA</text>
        <dbReference type="Rhea" id="RHEA:18421"/>
        <dbReference type="ChEBI" id="CHEBI:16730"/>
        <dbReference type="ChEBI" id="CHEBI:17698"/>
        <dbReference type="ChEBI" id="CHEBI:57287"/>
        <dbReference type="ChEBI" id="CHEBI:57288"/>
        <dbReference type="EC" id="2.3.1.28"/>
    </reaction>
</comment>
<evidence type="ECO:0000256" key="4">
    <source>
        <dbReference type="ARBA" id="ARBA00013235"/>
    </source>
</evidence>
<evidence type="ECO:0000256" key="12">
    <source>
        <dbReference type="SAM" id="Phobius"/>
    </source>
</evidence>
<gene>
    <name evidence="13" type="primary">catA</name>
    <name evidence="13" type="ORF">PYH69_02350</name>
</gene>
<evidence type="ECO:0000256" key="11">
    <source>
        <dbReference type="RuleBase" id="RU004156"/>
    </source>
</evidence>
<dbReference type="EC" id="2.3.1.28" evidence="4 10"/>
<dbReference type="Gene3D" id="3.30.559.10">
    <property type="entry name" value="Chloramphenicol acetyltransferase-like domain"/>
    <property type="match status" value="1"/>
</dbReference>
<evidence type="ECO:0000256" key="8">
    <source>
        <dbReference type="ARBA" id="ARBA00023315"/>
    </source>
</evidence>